<evidence type="ECO:0000256" key="2">
    <source>
        <dbReference type="ARBA" id="ARBA00022801"/>
    </source>
</evidence>
<dbReference type="GO" id="GO:0016998">
    <property type="term" value="P:cell wall macromolecule catabolic process"/>
    <property type="evidence" value="ECO:0007669"/>
    <property type="project" value="InterPro"/>
</dbReference>
<evidence type="ECO:0000259" key="5">
    <source>
        <dbReference type="Pfam" id="PF00182"/>
    </source>
</evidence>
<dbReference type="SUPFAM" id="SSF53955">
    <property type="entry name" value="Lysozyme-like"/>
    <property type="match status" value="1"/>
</dbReference>
<gene>
    <name evidence="6" type="ORF">BKG93_06625</name>
</gene>
<sequence>MFMATTAHESQDFTRLRERGGYKSVEQMQKAGIKRAINDPAGAAKAISEGVDAQFNFMYDGRMGNNQKGDGAKYRGRGAIQITGKDNYQRIGEALGVDLINNPELLETNPTLAAKASIAWWEMRKKEDKNFLAATQNGDFKKVTKAVNGGMNGWEDRLAKLNRYASRDLNAAQDNNQITANNQAHKLINSNQPIAGSVVARAYDATEFVRNSMINQAQTKNINHNNKIDVVVNGGVNVQSSASTITGTTTDAMIGLNQGLNIMSFNNGLG</sequence>
<dbReference type="AlphaFoldDB" id="A0A1V3L5A8"/>
<evidence type="ECO:0000313" key="7">
    <source>
        <dbReference type="Proteomes" id="UP000189549"/>
    </source>
</evidence>
<proteinExistence type="predicted"/>
<feature type="domain" description="Glycoside hydrolase family 19 catalytic" evidence="5">
    <location>
        <begin position="69"/>
        <end position="134"/>
    </location>
</feature>
<evidence type="ECO:0000256" key="3">
    <source>
        <dbReference type="ARBA" id="ARBA00023277"/>
    </source>
</evidence>
<dbReference type="InterPro" id="IPR000726">
    <property type="entry name" value="Glyco_hydro_19_cat"/>
</dbReference>
<accession>A0A1V3L5A8</accession>
<dbReference type="EMBL" id="MLAH01000035">
    <property type="protein sequence ID" value="OOF84633.1"/>
    <property type="molecule type" value="Genomic_DNA"/>
</dbReference>
<keyword evidence="3" id="KW-0119">Carbohydrate metabolism</keyword>
<dbReference type="GO" id="GO:0050832">
    <property type="term" value="P:defense response to fungus"/>
    <property type="evidence" value="ECO:0007669"/>
    <property type="project" value="TreeGrafter"/>
</dbReference>
<dbReference type="Pfam" id="PF00182">
    <property type="entry name" value="Glyco_hydro_19"/>
    <property type="match status" value="1"/>
</dbReference>
<evidence type="ECO:0000313" key="6">
    <source>
        <dbReference type="EMBL" id="OOF84633.1"/>
    </source>
</evidence>
<dbReference type="PANTHER" id="PTHR22595">
    <property type="entry name" value="CHITINASE-RELATED"/>
    <property type="match status" value="1"/>
</dbReference>
<dbReference type="GO" id="GO:0004568">
    <property type="term" value="F:chitinase activity"/>
    <property type="evidence" value="ECO:0007669"/>
    <property type="project" value="InterPro"/>
</dbReference>
<keyword evidence="4" id="KW-0326">Glycosidase</keyword>
<organism evidence="6 7">
    <name type="scientific">Rodentibacter ratti</name>
    <dbReference type="NCBI Taxonomy" id="1906745"/>
    <lineage>
        <taxon>Bacteria</taxon>
        <taxon>Pseudomonadati</taxon>
        <taxon>Pseudomonadota</taxon>
        <taxon>Gammaproteobacteria</taxon>
        <taxon>Pasteurellales</taxon>
        <taxon>Pasteurellaceae</taxon>
        <taxon>Rodentibacter</taxon>
    </lineage>
</organism>
<dbReference type="GO" id="GO:0006032">
    <property type="term" value="P:chitin catabolic process"/>
    <property type="evidence" value="ECO:0007669"/>
    <property type="project" value="InterPro"/>
</dbReference>
<keyword evidence="1" id="KW-0732">Signal</keyword>
<comment type="caution">
    <text evidence="6">The sequence shown here is derived from an EMBL/GenBank/DDBJ whole genome shotgun (WGS) entry which is preliminary data.</text>
</comment>
<dbReference type="InterPro" id="IPR023346">
    <property type="entry name" value="Lysozyme-like_dom_sf"/>
</dbReference>
<dbReference type="PANTHER" id="PTHR22595:SF171">
    <property type="entry name" value="BASIC ENDOCHITINASE B"/>
    <property type="match status" value="1"/>
</dbReference>
<dbReference type="RefSeq" id="WP_077476281.1">
    <property type="nucleotide sequence ID" value="NZ_MLAH01000035.1"/>
</dbReference>
<name>A0A1V3L5A8_9PAST</name>
<evidence type="ECO:0000256" key="1">
    <source>
        <dbReference type="ARBA" id="ARBA00022729"/>
    </source>
</evidence>
<dbReference type="Proteomes" id="UP000189549">
    <property type="component" value="Unassembled WGS sequence"/>
</dbReference>
<evidence type="ECO:0000256" key="4">
    <source>
        <dbReference type="ARBA" id="ARBA00023295"/>
    </source>
</evidence>
<keyword evidence="2" id="KW-0378">Hydrolase</keyword>
<reference evidence="6 7" key="1">
    <citation type="submission" date="2016-10" db="EMBL/GenBank/DDBJ databases">
        <title>Rodentibacter gen. nov. and new species.</title>
        <authorList>
            <person name="Christensen H."/>
        </authorList>
    </citation>
    <scope>NUCLEOTIDE SEQUENCE [LARGE SCALE GENOMIC DNA]</scope>
    <source>
        <strain evidence="6 7">Ppn157</strain>
    </source>
</reference>
<protein>
    <recommendedName>
        <fullName evidence="5">Glycoside hydrolase family 19 catalytic domain-containing protein</fullName>
    </recommendedName>
</protein>
<dbReference type="Gene3D" id="1.10.530.10">
    <property type="match status" value="1"/>
</dbReference>